<keyword evidence="9 17" id="KW-0472">Membrane</keyword>
<evidence type="ECO:0000256" key="8">
    <source>
        <dbReference type="ARBA" id="ARBA00022989"/>
    </source>
</evidence>
<dbReference type="GO" id="GO:0005886">
    <property type="term" value="C:plasma membrane"/>
    <property type="evidence" value="ECO:0007669"/>
    <property type="project" value="UniProtKB-SubCell"/>
</dbReference>
<feature type="transmembrane region" description="Helical" evidence="17">
    <location>
        <begin position="91"/>
        <end position="111"/>
    </location>
</feature>
<evidence type="ECO:0000313" key="19">
    <source>
        <dbReference type="EMBL" id="MQY13955.1"/>
    </source>
</evidence>
<dbReference type="NCBIfam" id="TIGR03592">
    <property type="entry name" value="yidC_oxa1_cterm"/>
    <property type="match status" value="1"/>
</dbReference>
<dbReference type="PANTHER" id="PTHR12428">
    <property type="entry name" value="OXA1"/>
    <property type="match status" value="1"/>
</dbReference>
<comment type="caution">
    <text evidence="19">The sequence shown here is derived from an EMBL/GenBank/DDBJ whole genome shotgun (WGS) entry which is preliminary data.</text>
</comment>
<keyword evidence="20" id="KW-1185">Reference proteome</keyword>
<gene>
    <name evidence="19" type="primary">yidC_2</name>
    <name evidence="19" type="ORF">SRB5_41150</name>
</gene>
<evidence type="ECO:0000313" key="20">
    <source>
        <dbReference type="Proteomes" id="UP000466345"/>
    </source>
</evidence>
<keyword evidence="7" id="KW-0653">Protein transport</keyword>
<evidence type="ECO:0000256" key="1">
    <source>
        <dbReference type="ARBA" id="ARBA00004651"/>
    </source>
</evidence>
<dbReference type="OrthoDB" id="9780552at2"/>
<evidence type="ECO:0000256" key="17">
    <source>
        <dbReference type="SAM" id="Phobius"/>
    </source>
</evidence>
<comment type="function">
    <text evidence="11">Required for the insertion and/or proper folding and/or complex formation of integral membrane proteins into the membrane. Involved in integration of membrane proteins that insert both dependently and independently of the Sec translocase complex, as well as at least some lipoproteins. Aids folding of multispanning membrane proteins.</text>
</comment>
<feature type="transmembrane region" description="Helical" evidence="17">
    <location>
        <begin position="200"/>
        <end position="221"/>
    </location>
</feature>
<dbReference type="EMBL" id="WEGJ01000016">
    <property type="protein sequence ID" value="MQY13955.1"/>
    <property type="molecule type" value="Genomic_DNA"/>
</dbReference>
<accession>A0A7K0CKC6</accession>
<evidence type="ECO:0000256" key="10">
    <source>
        <dbReference type="ARBA" id="ARBA00023186"/>
    </source>
</evidence>
<evidence type="ECO:0000256" key="7">
    <source>
        <dbReference type="ARBA" id="ARBA00022927"/>
    </source>
</evidence>
<evidence type="ECO:0000256" key="4">
    <source>
        <dbReference type="ARBA" id="ARBA00022448"/>
    </source>
</evidence>
<dbReference type="AlphaFoldDB" id="A0A7K0CKC6"/>
<evidence type="ECO:0000256" key="3">
    <source>
        <dbReference type="ARBA" id="ARBA00015325"/>
    </source>
</evidence>
<evidence type="ECO:0000256" key="15">
    <source>
        <dbReference type="ARBA" id="ARBA00033342"/>
    </source>
</evidence>
<comment type="similarity">
    <text evidence="2">Belongs to the OXA1/ALB3/YidC family. Type 1 subfamily.</text>
</comment>
<evidence type="ECO:0000259" key="18">
    <source>
        <dbReference type="Pfam" id="PF02096"/>
    </source>
</evidence>
<evidence type="ECO:0000256" key="14">
    <source>
        <dbReference type="ARBA" id="ARBA00033245"/>
    </source>
</evidence>
<dbReference type="PANTHER" id="PTHR12428:SF65">
    <property type="entry name" value="CYTOCHROME C OXIDASE ASSEMBLY PROTEIN COX18, MITOCHONDRIAL"/>
    <property type="match status" value="1"/>
</dbReference>
<keyword evidence="6 16" id="KW-0812">Transmembrane</keyword>
<feature type="transmembrane region" description="Helical" evidence="17">
    <location>
        <begin position="142"/>
        <end position="162"/>
    </location>
</feature>
<dbReference type="InterPro" id="IPR028055">
    <property type="entry name" value="YidC/Oxa/ALB_C"/>
</dbReference>
<dbReference type="InterPro" id="IPR047196">
    <property type="entry name" value="YidC_ALB_C"/>
</dbReference>
<protein>
    <recommendedName>
        <fullName evidence="3">Membrane protein insertase YidC</fullName>
    </recommendedName>
    <alternativeName>
        <fullName evidence="15">Foldase YidC</fullName>
    </alternativeName>
    <alternativeName>
        <fullName evidence="14">Membrane integrase YidC</fullName>
    </alternativeName>
    <alternativeName>
        <fullName evidence="13">Membrane protein YidC</fullName>
    </alternativeName>
</protein>
<dbReference type="Proteomes" id="UP000466345">
    <property type="component" value="Unassembled WGS sequence"/>
</dbReference>
<dbReference type="GO" id="GO:0051205">
    <property type="term" value="P:protein insertion into membrane"/>
    <property type="evidence" value="ECO:0007669"/>
    <property type="project" value="TreeGrafter"/>
</dbReference>
<organism evidence="19 20">
    <name type="scientific">Streptomyces smaragdinus</name>
    <dbReference type="NCBI Taxonomy" id="2585196"/>
    <lineage>
        <taxon>Bacteria</taxon>
        <taxon>Bacillati</taxon>
        <taxon>Actinomycetota</taxon>
        <taxon>Actinomycetes</taxon>
        <taxon>Kitasatosporales</taxon>
        <taxon>Streptomycetaceae</taxon>
        <taxon>Streptomyces</taxon>
    </lineage>
</organism>
<dbReference type="GO" id="GO:0032977">
    <property type="term" value="F:membrane insertase activity"/>
    <property type="evidence" value="ECO:0007669"/>
    <property type="project" value="InterPro"/>
</dbReference>
<comment type="subcellular location">
    <subcellularLocation>
        <location evidence="1">Cell membrane</location>
        <topology evidence="1">Multi-pass membrane protein</topology>
    </subcellularLocation>
    <subcellularLocation>
        <location evidence="16">Membrane</location>
        <topology evidence="16">Multi-pass membrane protein</topology>
    </subcellularLocation>
</comment>
<evidence type="ECO:0000256" key="16">
    <source>
        <dbReference type="RuleBase" id="RU003945"/>
    </source>
</evidence>
<dbReference type="GO" id="GO:0015031">
    <property type="term" value="P:protein transport"/>
    <property type="evidence" value="ECO:0007669"/>
    <property type="project" value="UniProtKB-KW"/>
</dbReference>
<evidence type="ECO:0000256" key="2">
    <source>
        <dbReference type="ARBA" id="ARBA00010527"/>
    </source>
</evidence>
<evidence type="ECO:0000256" key="13">
    <source>
        <dbReference type="ARBA" id="ARBA00031538"/>
    </source>
</evidence>
<reference evidence="19 20" key="1">
    <citation type="submission" date="2019-10" db="EMBL/GenBank/DDBJ databases">
        <title>Streptomyces smaragdinus sp. nov. and Streptomyces fabii sp. nov., isolated from the gut of fungus growing-termite Macrotermes natalensis.</title>
        <authorList>
            <person name="Schwitalla J."/>
            <person name="Benndorf R."/>
            <person name="Martin K."/>
            <person name="De Beer W."/>
            <person name="Kaster A.-K."/>
            <person name="Vollmers J."/>
            <person name="Poulsen M."/>
            <person name="Beemelmanns C."/>
        </authorList>
    </citation>
    <scope>NUCLEOTIDE SEQUENCE [LARGE SCALE GENOMIC DNA]</scope>
    <source>
        <strain evidence="19 20">RB5</strain>
    </source>
</reference>
<feature type="transmembrane region" description="Helical" evidence="17">
    <location>
        <begin position="20"/>
        <end position="40"/>
    </location>
</feature>
<evidence type="ECO:0000256" key="11">
    <source>
        <dbReference type="ARBA" id="ARBA00025034"/>
    </source>
</evidence>
<keyword evidence="10" id="KW-0143">Chaperone</keyword>
<proteinExistence type="inferred from homology"/>
<evidence type="ECO:0000256" key="9">
    <source>
        <dbReference type="ARBA" id="ARBA00023136"/>
    </source>
</evidence>
<keyword evidence="4" id="KW-0813">Transport</keyword>
<sequence>MFDALSSALSALADTLSPAFGASATAAAVIAFTLCVRLALHPLARATARGQKAREKLAPQLAELQRKHKKNPQKLQKATVELYKEAGASPLAGCGPMLLQIPVFMIMYRLFSGHDHDLLGHTLLGAPLGDNWSDALSDGGLFGAHGLVYLGLFAAVAVAAAWSYRHGRMLAAVAAEKRAANKNAPELPPGMAGMSKWMPLLSFGTILSAAVVPLAAALYLATSTAWSAAERTFLHRTIVAAG</sequence>
<evidence type="ECO:0000256" key="6">
    <source>
        <dbReference type="ARBA" id="ARBA00022692"/>
    </source>
</evidence>
<dbReference type="Pfam" id="PF02096">
    <property type="entry name" value="60KD_IMP"/>
    <property type="match status" value="1"/>
</dbReference>
<dbReference type="RefSeq" id="WP_153454127.1">
    <property type="nucleotide sequence ID" value="NZ_WEGJ01000016.1"/>
</dbReference>
<dbReference type="CDD" id="cd20070">
    <property type="entry name" value="5TM_YidC_Alb3"/>
    <property type="match status" value="1"/>
</dbReference>
<dbReference type="InterPro" id="IPR001708">
    <property type="entry name" value="YidC/ALB3/OXA1/COX18"/>
</dbReference>
<evidence type="ECO:0000256" key="12">
    <source>
        <dbReference type="ARBA" id="ARBA00026028"/>
    </source>
</evidence>
<keyword evidence="5" id="KW-1003">Cell membrane</keyword>
<name>A0A7K0CKC6_9ACTN</name>
<evidence type="ECO:0000256" key="5">
    <source>
        <dbReference type="ARBA" id="ARBA00022475"/>
    </source>
</evidence>
<keyword evidence="8 17" id="KW-1133">Transmembrane helix</keyword>
<comment type="subunit">
    <text evidence="12">Interacts with the Sec translocase complex via SecD. Specifically interacts with transmembrane segments of nascent integral membrane proteins during membrane integration.</text>
</comment>
<feature type="domain" description="Membrane insertase YidC/Oxa/ALB C-terminal" evidence="18">
    <location>
        <begin position="27"/>
        <end position="235"/>
    </location>
</feature>